<dbReference type="PANTHER" id="PTHR47159:SF5">
    <property type="entry name" value="CRAL-TRIO DOMAIN-CONTAINING PROTEIN"/>
    <property type="match status" value="1"/>
</dbReference>
<proteinExistence type="predicted"/>
<accession>A0A2A6BVS9</accession>
<evidence type="ECO:0000313" key="1">
    <source>
        <dbReference type="EnsemblMetazoa" id="PPA34499.1"/>
    </source>
</evidence>
<name>A0A2A6BVS9_PRIPA</name>
<sequence length="89" mass="10161">ISECTIANPKFASPKYTFVTFLCISHNYILSMHQLYPVFAWLPGPLRGLSEDSVVASAAGTYKVWLSNARSWWSSITIQHHFEVIKRED</sequence>
<dbReference type="OrthoDB" id="1434354at2759"/>
<organism evidence="1 2">
    <name type="scientific">Pristionchus pacificus</name>
    <name type="common">Parasitic nematode worm</name>
    <dbReference type="NCBI Taxonomy" id="54126"/>
    <lineage>
        <taxon>Eukaryota</taxon>
        <taxon>Metazoa</taxon>
        <taxon>Ecdysozoa</taxon>
        <taxon>Nematoda</taxon>
        <taxon>Chromadorea</taxon>
        <taxon>Rhabditida</taxon>
        <taxon>Rhabditina</taxon>
        <taxon>Diplogasteromorpha</taxon>
        <taxon>Diplogasteroidea</taxon>
        <taxon>Neodiplogasteridae</taxon>
        <taxon>Pristionchus</taxon>
    </lineage>
</organism>
<keyword evidence="2" id="KW-1185">Reference proteome</keyword>
<dbReference type="InterPro" id="IPR053302">
    <property type="entry name" value="CRAL-TRIO_domain"/>
</dbReference>
<gene>
    <name evidence="1" type="primary">WBGene00272868</name>
</gene>
<dbReference type="EnsemblMetazoa" id="PPA34499.1">
    <property type="protein sequence ID" value="PPA34499.1"/>
    <property type="gene ID" value="WBGene00272868"/>
</dbReference>
<evidence type="ECO:0000313" key="2">
    <source>
        <dbReference type="Proteomes" id="UP000005239"/>
    </source>
</evidence>
<dbReference type="PANTHER" id="PTHR47159">
    <property type="entry name" value="PROTEIN CBG07705-RELATED"/>
    <property type="match status" value="1"/>
</dbReference>
<reference evidence="2" key="1">
    <citation type="journal article" date="2008" name="Nat. Genet.">
        <title>The Pristionchus pacificus genome provides a unique perspective on nematode lifestyle and parasitism.</title>
        <authorList>
            <person name="Dieterich C."/>
            <person name="Clifton S.W."/>
            <person name="Schuster L.N."/>
            <person name="Chinwalla A."/>
            <person name="Delehaunty K."/>
            <person name="Dinkelacker I."/>
            <person name="Fulton L."/>
            <person name="Fulton R."/>
            <person name="Godfrey J."/>
            <person name="Minx P."/>
            <person name="Mitreva M."/>
            <person name="Roeseler W."/>
            <person name="Tian H."/>
            <person name="Witte H."/>
            <person name="Yang S.P."/>
            <person name="Wilson R.K."/>
            <person name="Sommer R.J."/>
        </authorList>
    </citation>
    <scope>NUCLEOTIDE SEQUENCE [LARGE SCALE GENOMIC DNA]</scope>
    <source>
        <strain evidence="2">PS312</strain>
    </source>
</reference>
<dbReference type="Proteomes" id="UP000005239">
    <property type="component" value="Unassembled WGS sequence"/>
</dbReference>
<accession>A0A8R1YRG9</accession>
<dbReference type="AlphaFoldDB" id="A0A2A6BVS9"/>
<protein>
    <submittedName>
        <fullName evidence="1">Uncharacterized protein</fullName>
    </submittedName>
</protein>
<reference evidence="1" key="2">
    <citation type="submission" date="2022-06" db="UniProtKB">
        <authorList>
            <consortium name="EnsemblMetazoa"/>
        </authorList>
    </citation>
    <scope>IDENTIFICATION</scope>
    <source>
        <strain evidence="1">PS312</strain>
    </source>
</reference>